<protein>
    <submittedName>
        <fullName evidence="1">Uncharacterized protein</fullName>
    </submittedName>
</protein>
<dbReference type="InterPro" id="IPR052929">
    <property type="entry name" value="RNase_H-like_EbsB-rel"/>
</dbReference>
<dbReference type="PANTHER" id="PTHR47074:SF75">
    <property type="entry name" value="RNASE H TYPE-1 DOMAIN-CONTAINING PROTEIN"/>
    <property type="match status" value="1"/>
</dbReference>
<dbReference type="PANTHER" id="PTHR47074">
    <property type="entry name" value="BNAC02G40300D PROTEIN"/>
    <property type="match status" value="1"/>
</dbReference>
<organism evidence="1 2">
    <name type="scientific">Dipteronia sinensis</name>
    <dbReference type="NCBI Taxonomy" id="43782"/>
    <lineage>
        <taxon>Eukaryota</taxon>
        <taxon>Viridiplantae</taxon>
        <taxon>Streptophyta</taxon>
        <taxon>Embryophyta</taxon>
        <taxon>Tracheophyta</taxon>
        <taxon>Spermatophyta</taxon>
        <taxon>Magnoliopsida</taxon>
        <taxon>eudicotyledons</taxon>
        <taxon>Gunneridae</taxon>
        <taxon>Pentapetalae</taxon>
        <taxon>rosids</taxon>
        <taxon>malvids</taxon>
        <taxon>Sapindales</taxon>
        <taxon>Sapindaceae</taxon>
        <taxon>Hippocastanoideae</taxon>
        <taxon>Acereae</taxon>
        <taxon>Dipteronia</taxon>
    </lineage>
</organism>
<name>A0AAE0A202_9ROSI</name>
<evidence type="ECO:0000313" key="1">
    <source>
        <dbReference type="EMBL" id="KAK3198571.1"/>
    </source>
</evidence>
<comment type="caution">
    <text evidence="1">The sequence shown here is derived from an EMBL/GenBank/DDBJ whole genome shotgun (WGS) entry which is preliminary data.</text>
</comment>
<dbReference type="AlphaFoldDB" id="A0AAE0A202"/>
<reference evidence="1" key="1">
    <citation type="journal article" date="2023" name="Plant J.">
        <title>Genome sequences and population genomics provide insights into the demographic history, inbreeding, and mutation load of two 'living fossil' tree species of Dipteronia.</title>
        <authorList>
            <person name="Feng Y."/>
            <person name="Comes H.P."/>
            <person name="Chen J."/>
            <person name="Zhu S."/>
            <person name="Lu R."/>
            <person name="Zhang X."/>
            <person name="Li P."/>
            <person name="Qiu J."/>
            <person name="Olsen K.M."/>
            <person name="Qiu Y."/>
        </authorList>
    </citation>
    <scope>NUCLEOTIDE SEQUENCE</scope>
    <source>
        <strain evidence="1">NBL</strain>
    </source>
</reference>
<accession>A0AAE0A202</accession>
<gene>
    <name evidence="1" type="ORF">Dsin_021986</name>
</gene>
<evidence type="ECO:0000313" key="2">
    <source>
        <dbReference type="Proteomes" id="UP001281410"/>
    </source>
</evidence>
<keyword evidence="2" id="KW-1185">Reference proteome</keyword>
<sequence length="143" mass="15875">MLWCGVCGLLTIGRFWTDKPVDFLFALSIVWRAVHDTDCLSLGCMRNSMDDLLIFRHFGPRGCPPRAPLINSVVWSPPSPGWVKVNMDVATFGSPGTGGCGGVFRNCRLFVKDCFATLLGFVFAFETELLSVSMAINYDWIND</sequence>
<proteinExistence type="predicted"/>
<dbReference type="Proteomes" id="UP001281410">
    <property type="component" value="Unassembled WGS sequence"/>
</dbReference>
<dbReference type="EMBL" id="JANJYJ010000007">
    <property type="protein sequence ID" value="KAK3198571.1"/>
    <property type="molecule type" value="Genomic_DNA"/>
</dbReference>